<comment type="caution">
    <text evidence="2">The sequence shown here is derived from an EMBL/GenBank/DDBJ whole genome shotgun (WGS) entry which is preliminary data.</text>
</comment>
<feature type="region of interest" description="Disordered" evidence="1">
    <location>
        <begin position="61"/>
        <end position="117"/>
    </location>
</feature>
<organism evidence="2 3">
    <name type="scientific">Phyllosticta citribraziliensis</name>
    <dbReference type="NCBI Taxonomy" id="989973"/>
    <lineage>
        <taxon>Eukaryota</taxon>
        <taxon>Fungi</taxon>
        <taxon>Dikarya</taxon>
        <taxon>Ascomycota</taxon>
        <taxon>Pezizomycotina</taxon>
        <taxon>Dothideomycetes</taxon>
        <taxon>Dothideomycetes incertae sedis</taxon>
        <taxon>Botryosphaeriales</taxon>
        <taxon>Phyllostictaceae</taxon>
        <taxon>Phyllosticta</taxon>
    </lineage>
</organism>
<dbReference type="EMBL" id="JBBPEH010000015">
    <property type="protein sequence ID" value="KAK7529966.1"/>
    <property type="molecule type" value="Genomic_DNA"/>
</dbReference>
<evidence type="ECO:0000256" key="1">
    <source>
        <dbReference type="SAM" id="MobiDB-lite"/>
    </source>
</evidence>
<reference evidence="2 3" key="1">
    <citation type="submission" date="2024-04" db="EMBL/GenBank/DDBJ databases">
        <title>Phyllosticta paracitricarpa is synonymous to the EU quarantine fungus P. citricarpa based on phylogenomic analyses.</title>
        <authorList>
            <consortium name="Lawrence Berkeley National Laboratory"/>
            <person name="Van ingen-buijs V.A."/>
            <person name="Van westerhoven A.C."/>
            <person name="Haridas S."/>
            <person name="Skiadas P."/>
            <person name="Martin F."/>
            <person name="Groenewald J.Z."/>
            <person name="Crous P.W."/>
            <person name="Seidl M.F."/>
        </authorList>
    </citation>
    <scope>NUCLEOTIDE SEQUENCE [LARGE SCALE GENOMIC DNA]</scope>
    <source>
        <strain evidence="2 3">CPC 17464</strain>
    </source>
</reference>
<evidence type="ECO:0000313" key="2">
    <source>
        <dbReference type="EMBL" id="KAK7529966.1"/>
    </source>
</evidence>
<protein>
    <submittedName>
        <fullName evidence="2">Uncharacterized protein</fullName>
    </submittedName>
</protein>
<keyword evidence="3" id="KW-1185">Reference proteome</keyword>
<feature type="compositionally biased region" description="Low complexity" evidence="1">
    <location>
        <begin position="72"/>
        <end position="84"/>
    </location>
</feature>
<name>A0ABR1L6A3_9PEZI</name>
<proteinExistence type="predicted"/>
<dbReference type="GeneID" id="92034824"/>
<evidence type="ECO:0000313" key="3">
    <source>
        <dbReference type="Proteomes" id="UP001360953"/>
    </source>
</evidence>
<sequence length="288" mass="31639">MTSAVGVVDKCDGRQTRSSRSRKSCYLLCRSCCCCRCCVGLGRGLWCFGVEGVSARVRKLETHQQAQKPARKTSTTTASATSKQASKHTKGHPPTPALSRPSIPHPQVLRPSSAPGWLKQTPPTRALMRWLVALLFVFSSINLHLHSPHYPTRSLATARQGVSFFLSSIDRGFCLSGGWAAWRRGGMDGARTQAAGWLASCLWLGRRDDGSYFLLQGRLCCCLCTVPRPPTYLPTASSLQALRSIEVGRSVSRALRCSALRRRVASPSHLVSTDDDHRRQRRCAVLCT</sequence>
<accession>A0ABR1L6A3</accession>
<dbReference type="Proteomes" id="UP001360953">
    <property type="component" value="Unassembled WGS sequence"/>
</dbReference>
<gene>
    <name evidence="2" type="ORF">J3D65DRAFT_641795</name>
</gene>
<dbReference type="RefSeq" id="XP_066650332.1">
    <property type="nucleotide sequence ID" value="XM_066801918.1"/>
</dbReference>